<dbReference type="InterPro" id="IPR029636">
    <property type="entry name" value="Csf1"/>
</dbReference>
<dbReference type="Pfam" id="PF25038">
    <property type="entry name" value="Csf1_C"/>
    <property type="match status" value="1"/>
</dbReference>
<dbReference type="Pfam" id="PF21678">
    <property type="entry name" value="Csf1_N"/>
    <property type="match status" value="3"/>
</dbReference>
<evidence type="ECO:0000313" key="4">
    <source>
        <dbReference type="EMBL" id="VEU19440.1"/>
    </source>
</evidence>
<dbReference type="PANTHER" id="PTHR32085:SF3">
    <property type="entry name" value="PROTEIN CSF1"/>
    <property type="match status" value="1"/>
</dbReference>
<sequence>MDEEKSTYKEEESLTRREEVVDSNILDFFPMAVHVNKGSLIIGNETTPSLLVMYYLSLSGHIDACQSVSALDYFKTDFDFDATALQAYLKPNLSYKGTEELAREVDNFTGANASIWGRFFTGIMEPFYTLFGAWRQHHNENRKTTDRRGRLAEGFHKVTSPLEEEWRGLERYLTRVPGVDSIPMEANPSNSSDSAIKASSAEYARYTHILDTAHAKIRYYYDLPGLVPPVEIPTVPIDGPDIGNGGSPPETGLDITVSQASIHYGPWADKERTPLQSLLFPQICRDSEPFRRLATGMRRQYCDFKISIEFEDDAIVQIPHREPSKDTDYQSVQTTGVRPFGWIELKAGGGTVVEISTSYIPTSDKGYDNSLEINFQRPEISTSVNHDTIYKAARHHLIASVGYPLEWNGKAQWTFNHESKGAQLYLLREHFSLFSDLFRDFSSGSPIPYEYFRPFFYKFNWELEDYAIYLNVNERNVVDNPLDHANNVYYSLKGKKLSWNTSVALDTIYRKSTTASYELFTDQFTLALEAPPWNTISNFMDTPKIGKSFNFKMVGSYTYYTSVEIDSVDTIVVNCTCEDTTLECYGFFIKYFLSLKENYFGDNIHFQTLSEFTEDTMVKRNSSLEKIEDPNVLSMPRYKNETDLFFSFCVNNGCLVLPVHLYDCGSFIGLYMDTLDIDIRINNYYMDMQADLSVVNIKYTDMAGRSDIFEETRSKKKFNPDMVVDGFAIHGHRMFGLPPDELTYFCRWAFDSGPMSVDADGGFFSALVQSISCLKFGFRDSENSLQIPPQPVMDIVNLKFVAPSIDVKLHGSDHVLDISLAPVGFKLSDQSTTDYNTRIDLEVGQICVQSYHGETMILDLTTSVRFTDFVQKSAGSDRRKQQLQHLRKSDGPFHRCPFFLSEEYRTRNYRNEFMSIVPSLSIPVVPEPYLPETMDILIQHYPEDLKRRLEMTYSNGDDSAAVEDEDLSQKKKTQHFEANDLDPRCKYDNVVLSLGRISITTTPEILAALSEVIRDSANFSIYRVMDSLQIDVFDYLQQTHLPSCIKIKVKCPTLHVRLAEAFDSGEFFDLDISSPSLAVSNSKTSDSEDAIGELGVHANCNELMLNILHGDSEAFRGVIYGFTLDYLEGVSERLLKTNLDDLTISLTPEDMTWLYNYCLPIIGRASSFADCLLNASESRERAKMEFVYQVSTAGVNYKIVHDPPCITKPSYVTRFSENHTRLQNSWRIMTRLRHVMKNLPDSWHVKENALFKAKKWEVPEGGSDDVFNIFLNWRQWEWRNIEDSYILRHVFLLDRKGKIEAPNSIETRIRHFGFSIRGLKDLVLITNMNLDFHEGKLNDEVRNAAKALIDGEIEDTQDIRIGFGSFNTKVGNLKDSVPHILSLLRAVCNGIDQLKRKRVDQEEGDLIDQEEGELIVASEAKNDQTTRPTLITVHIALSEFKHELQLERTRVDAMGHNGQVTLSAIKGAKLLALTLNMSFELFNLRASSYRTELFDYQCHSYSLAVTNVGDILTGNRTITINNDKITFLCAPGSEKLGEAIDYFTEHEFGIIQPIQELISERMEIFPEGHGDEDRTQVSENAFQKIAGTFCISANFSKMLFKFELFSPLVYTVDINGIQLSVTGDHTGLMHTLSITKILSHLNSRGKKLDFRYCLTSLDRLRSMVVVHPEKGRYEVYSKIVVGGSRMQLSQNDVIKSMLKAYQDSHSVESNFHLLNKSFAHLLHTISSSEPSTTERGSVPCRHWMDLVRLYLSVDCESMGIIMRMNNNQVVLDSSKASLNLCSFDPISSSTRLSGKIDLPSTKVTFASPNPQSNRFSILDFNLSVSIVNPRLQEHKLQQLIASSDFCRVVLNPHFANELIEIYARFKRAEDEIQRDSTPSNTEEQALSSDAFMTVLSFFAIKISAKNCCIGWIFSLDETYYMLRYNRPGIILGFENSEIICAKAAGKMSVYGMYIALAHGSSPSNFFSTESERISDNRAYFPTFRMVYAIVEHAGGRDLQAKVDGDIIDFRLQTSIFLVTEPLGSSIFALQNKFSRMQSKSKPRQASADAVPSGPSYRMFDIDHFNCIFRFDGAVFLITNPSMEINGKVPTFHLQAPKLSTVLKWSHKHPPMNRHIISISACISRTDNKLDCSCVPVLTDIEHLCRQFMRSNNKAITSPDTAESGSLFEWQKILEMISFNFTIKIEPQRLLLSCEPRASVAAEVSTNEIHIVVTTDSDSFSGLLYIENLKAALQHAYSREASASLSVKSLTLNATMAKIDGRRQFCTVGKVDTLGVLVNIQQRQDLDVFRDLWFPGEFYDVSVVSKETKQTSASQPKTFAYLIREVSSTTAFPWTLLLLVRRIEVQLHIGASLGTLNGYIDNTWAVSKKSMNWDQNVRFQSDSFRIESKGRMGGLLSIENLRGASMISWKKDGEVLDIPLVMLSVGLRSLQTKISLDFHPFFILDVRKVSVGVFNHRYQNQLDKVAGTISVDSLKIFMTALAASNFVDIYTIGLRIRQDIHISYRQVLNDTGNEAIEGRSKPAEPALEPTESTKSKNQSVSKTFLNVIEKLSTEIAFKIGGLEVQVFPSSLTDSQALVVRVGSSQAKFREKNNQELESSLSLNFKNAVIALSTFKYHLSDELLAEEDVTAYVNLANKVYGGNIIVMPSLSISMSIWEHLGSNVVNYTYDLEFGDKVDVRWNLGSVYFIRQMWYSHANALRTRLKALRIFTSDEFGENFEENYKESLLETVNIEDRLKDVEFDEKYIYLPTVESHIETPQLRDLGNATPPLEWFGLHRTKFPNLTHQMVIVSLQKMIKECKEKYAKILH</sequence>
<proteinExistence type="predicted"/>
<feature type="domain" description="Csf1 N-terminal" evidence="2">
    <location>
        <begin position="1131"/>
        <end position="1296"/>
    </location>
</feature>
<dbReference type="GO" id="GO:0006113">
    <property type="term" value="P:fermentation"/>
    <property type="evidence" value="ECO:0007669"/>
    <property type="project" value="InterPro"/>
</dbReference>
<dbReference type="PANTHER" id="PTHR32085">
    <property type="entry name" value="PROTEIN CSF1"/>
    <property type="match status" value="1"/>
</dbReference>
<feature type="region of interest" description="Disordered" evidence="1">
    <location>
        <begin position="2514"/>
        <end position="2534"/>
    </location>
</feature>
<dbReference type="InParanoid" id="A0A448YEV5"/>
<evidence type="ECO:0000259" key="3">
    <source>
        <dbReference type="Pfam" id="PF25038"/>
    </source>
</evidence>
<dbReference type="FunCoup" id="A0A448YEV5">
    <property type="interactions" value="76"/>
</dbReference>
<feature type="domain" description="Csf1 C-terminal region" evidence="3">
    <location>
        <begin position="1511"/>
        <end position="2806"/>
    </location>
</feature>
<keyword evidence="5" id="KW-1185">Reference proteome</keyword>
<feature type="domain" description="Csf1 N-terminal" evidence="2">
    <location>
        <begin position="23"/>
        <end position="617"/>
    </location>
</feature>
<name>A0A448YEV5_BRENA</name>
<dbReference type="GO" id="GO:0016020">
    <property type="term" value="C:membrane"/>
    <property type="evidence" value="ECO:0007669"/>
    <property type="project" value="InterPro"/>
</dbReference>
<gene>
    <name evidence="4" type="ORF">BRENAR_LOCUS177</name>
</gene>
<evidence type="ECO:0000313" key="5">
    <source>
        <dbReference type="Proteomes" id="UP000290900"/>
    </source>
</evidence>
<accession>A0A448YEV5</accession>
<dbReference type="InterPro" id="IPR048636">
    <property type="entry name" value="Csf1_N"/>
</dbReference>
<organism evidence="4 5">
    <name type="scientific">Brettanomyces naardenensis</name>
    <name type="common">Yeast</name>
    <dbReference type="NCBI Taxonomy" id="13370"/>
    <lineage>
        <taxon>Eukaryota</taxon>
        <taxon>Fungi</taxon>
        <taxon>Dikarya</taxon>
        <taxon>Ascomycota</taxon>
        <taxon>Saccharomycotina</taxon>
        <taxon>Pichiomycetes</taxon>
        <taxon>Pichiales</taxon>
        <taxon>Pichiaceae</taxon>
        <taxon>Brettanomyces</taxon>
    </lineage>
</organism>
<evidence type="ECO:0000256" key="1">
    <source>
        <dbReference type="SAM" id="MobiDB-lite"/>
    </source>
</evidence>
<protein>
    <submittedName>
        <fullName evidence="4">DEKNAAC100648</fullName>
    </submittedName>
</protein>
<dbReference type="InterPro" id="IPR056779">
    <property type="entry name" value="Csf1_C"/>
</dbReference>
<reference evidence="4 5" key="1">
    <citation type="submission" date="2018-12" db="EMBL/GenBank/DDBJ databases">
        <authorList>
            <person name="Tiukova I."/>
            <person name="Dainat J."/>
        </authorList>
    </citation>
    <scope>NUCLEOTIDE SEQUENCE [LARGE SCALE GENOMIC DNA]</scope>
</reference>
<feature type="domain" description="Csf1 N-terminal" evidence="2">
    <location>
        <begin position="634"/>
        <end position="945"/>
    </location>
</feature>
<dbReference type="OrthoDB" id="10051416at2759"/>
<dbReference type="EMBL" id="CAACVR010000001">
    <property type="protein sequence ID" value="VEU19440.1"/>
    <property type="molecule type" value="Genomic_DNA"/>
</dbReference>
<dbReference type="STRING" id="13370.A0A448YEV5"/>
<dbReference type="Proteomes" id="UP000290900">
    <property type="component" value="Unassembled WGS sequence"/>
</dbReference>
<evidence type="ECO:0000259" key="2">
    <source>
        <dbReference type="Pfam" id="PF21678"/>
    </source>
</evidence>